<accession>A0A1H2DB08</accession>
<keyword evidence="1" id="KW-0863">Zinc-finger</keyword>
<evidence type="ECO:0000259" key="3">
    <source>
        <dbReference type="PROSITE" id="PS50966"/>
    </source>
</evidence>
<reference evidence="4 5" key="1">
    <citation type="submission" date="2016-10" db="EMBL/GenBank/DDBJ databases">
        <authorList>
            <person name="de Groot N.N."/>
        </authorList>
    </citation>
    <scope>NUCLEOTIDE SEQUENCE [LARGE SCALE GENOMIC DNA]</scope>
    <source>
        <strain evidence="4 5">DSM 43941</strain>
    </source>
</reference>
<feature type="region of interest" description="Disordered" evidence="2">
    <location>
        <begin position="133"/>
        <end position="157"/>
    </location>
</feature>
<name>A0A1H2DB08_9ACTN</name>
<dbReference type="GO" id="GO:0008270">
    <property type="term" value="F:zinc ion binding"/>
    <property type="evidence" value="ECO:0007669"/>
    <property type="project" value="UniProtKB-KW"/>
</dbReference>
<gene>
    <name evidence="4" type="ORF">SAMN04489716_8921</name>
</gene>
<protein>
    <recommendedName>
        <fullName evidence="3">SWIM-type domain-containing protein</fullName>
    </recommendedName>
</protein>
<keyword evidence="5" id="KW-1185">Reference proteome</keyword>
<dbReference type="Proteomes" id="UP000198688">
    <property type="component" value="Chromosome I"/>
</dbReference>
<keyword evidence="1" id="KW-0479">Metal-binding</keyword>
<evidence type="ECO:0000256" key="2">
    <source>
        <dbReference type="SAM" id="MobiDB-lite"/>
    </source>
</evidence>
<dbReference type="STRING" id="113562.SAMN04489716_8921"/>
<feature type="compositionally biased region" description="Low complexity" evidence="2">
    <location>
        <begin position="619"/>
        <end position="629"/>
    </location>
</feature>
<dbReference type="InterPro" id="IPR007527">
    <property type="entry name" value="Znf_SWIM"/>
</dbReference>
<evidence type="ECO:0000313" key="4">
    <source>
        <dbReference type="EMBL" id="SDT79764.1"/>
    </source>
</evidence>
<feature type="region of interest" description="Disordered" evidence="2">
    <location>
        <begin position="609"/>
        <end position="629"/>
    </location>
</feature>
<evidence type="ECO:0000313" key="5">
    <source>
        <dbReference type="Proteomes" id="UP000198688"/>
    </source>
</evidence>
<dbReference type="OrthoDB" id="242553at2"/>
<dbReference type="PROSITE" id="PS50966">
    <property type="entry name" value="ZF_SWIM"/>
    <property type="match status" value="1"/>
</dbReference>
<proteinExistence type="predicted"/>
<dbReference type="RefSeq" id="WP_092555234.1">
    <property type="nucleotide sequence ID" value="NZ_BOMJ01000002.1"/>
</dbReference>
<organism evidence="4 5">
    <name type="scientific">Actinoplanes derwentensis</name>
    <dbReference type="NCBI Taxonomy" id="113562"/>
    <lineage>
        <taxon>Bacteria</taxon>
        <taxon>Bacillati</taxon>
        <taxon>Actinomycetota</taxon>
        <taxon>Actinomycetes</taxon>
        <taxon>Micromonosporales</taxon>
        <taxon>Micromonosporaceae</taxon>
        <taxon>Actinoplanes</taxon>
    </lineage>
</organism>
<evidence type="ECO:0000256" key="1">
    <source>
        <dbReference type="PROSITE-ProRule" id="PRU00325"/>
    </source>
</evidence>
<dbReference type="AlphaFoldDB" id="A0A1H2DB08"/>
<keyword evidence="1" id="KW-0862">Zinc</keyword>
<feature type="domain" description="SWIM-type" evidence="3">
    <location>
        <begin position="55"/>
        <end position="88"/>
    </location>
</feature>
<dbReference type="EMBL" id="LT629758">
    <property type="protein sequence ID" value="SDT79764.1"/>
    <property type="molecule type" value="Genomic_DNA"/>
</dbReference>
<feature type="compositionally biased region" description="Low complexity" evidence="2">
    <location>
        <begin position="133"/>
        <end position="150"/>
    </location>
</feature>
<sequence length="773" mass="78496">MSLPVRADLLALDDAALAALANRGLVKRAAREVERESPLLSARQTTIVAGWPDGIHTELPEGGLDRGTCSCGATGVCRHLIGLVFAYQHVSTAPPSAASSSAATPSTVSQSAVAVPTAEPSVAASAAIQLAATTSDAGESSPAGSPAAEKPPARVSVSWSPGAFSDADLVGRIGARLVDAARRAERGGYTARIRRGPVPVAELPAATVRFLVPNDLGYVHTDAKAGVRDDVIALAVWAFRAADEQQPGADDCVVDVGGSRTGAATSDSGLEQVVEFAAEVLRAGAVHAGAGLAAMAAGQITALEKSSLRWPLDAVTELAGQLAAYRDRGARYSPDVLADLIAELFARHRAVIAGGGTAVRSRVLGTEEAAETPLRRVRLDGLGARVTAVDDERRVEIFHGQAASGVVLVSHRQWTATDDGPALSRRRLAGATIAALAAGTLVTESAIRSASRSVRLTASRVAKSTVTASTGAWEHLPSALRVHDYAKFAAELDAMPPRPVRARVRADLVRVLEIAEVGESHYAPGAQRLTVQIRDSLGNTATVVATHSAVAPARLDAVAAALNGTRGRPRYVAGSIHRSGGGLVIDPYAIAADGPPVVPDLASPADFPTLTVTHPAGPPAASSALPAADDGLSSGDVLPVSAPHPAAASDMALPVVEGEGRLGGSGAPGGEVCGGVEPGAASVDDGTTDVLAAVVAAAREVLAEAAHSGLAHLPPAYAERLGTARGSLAGAGLHRVASAFGELAARISPDPGIETAQAWVDAYLRVSLAADLL</sequence>